<evidence type="ECO:0000313" key="3">
    <source>
        <dbReference type="EMBL" id="KXK63407.1"/>
    </source>
</evidence>
<dbReference type="OrthoDB" id="3268648at2"/>
<protein>
    <recommendedName>
        <fullName evidence="5">Peptidoglycan binding-like domain-containing protein</fullName>
    </recommendedName>
</protein>
<accession>A0A136PYH6</accession>
<dbReference type="RefSeq" id="WP_083978184.1">
    <property type="nucleotide sequence ID" value="NZ_JBIUBN010000003.1"/>
</dbReference>
<dbReference type="Proteomes" id="UP000070620">
    <property type="component" value="Unassembled WGS sequence"/>
</dbReference>
<organism evidence="3 4">
    <name type="scientific">Micromonospora rosaria</name>
    <dbReference type="NCBI Taxonomy" id="47874"/>
    <lineage>
        <taxon>Bacteria</taxon>
        <taxon>Bacillati</taxon>
        <taxon>Actinomycetota</taxon>
        <taxon>Actinomycetes</taxon>
        <taxon>Micromonosporales</taxon>
        <taxon>Micromonosporaceae</taxon>
        <taxon>Micromonospora</taxon>
    </lineage>
</organism>
<comment type="caution">
    <text evidence="3">The sequence shown here is derived from an EMBL/GenBank/DDBJ whole genome shotgun (WGS) entry which is preliminary data.</text>
</comment>
<dbReference type="AlphaFoldDB" id="A0A136PYH6"/>
<proteinExistence type="predicted"/>
<evidence type="ECO:0000313" key="4">
    <source>
        <dbReference type="Proteomes" id="UP000070620"/>
    </source>
</evidence>
<keyword evidence="2" id="KW-0812">Transmembrane</keyword>
<gene>
    <name evidence="3" type="ORF">AWW66_03585</name>
</gene>
<feature type="region of interest" description="Disordered" evidence="1">
    <location>
        <begin position="157"/>
        <end position="197"/>
    </location>
</feature>
<dbReference type="EMBL" id="LRQV01000006">
    <property type="protein sequence ID" value="KXK63407.1"/>
    <property type="molecule type" value="Genomic_DNA"/>
</dbReference>
<evidence type="ECO:0000256" key="2">
    <source>
        <dbReference type="SAM" id="Phobius"/>
    </source>
</evidence>
<keyword evidence="4" id="KW-1185">Reference proteome</keyword>
<reference evidence="3 4" key="1">
    <citation type="submission" date="2016-01" db="EMBL/GenBank/DDBJ databases">
        <title>Whole genome sequence and analysis of Micromonospora rosaria DSM 803, which can produce antibacterial substance rosamicin.</title>
        <authorList>
            <person name="Yang H."/>
            <person name="He X."/>
            <person name="Zhu D."/>
        </authorList>
    </citation>
    <scope>NUCLEOTIDE SEQUENCE [LARGE SCALE GENOMIC DNA]</scope>
    <source>
        <strain evidence="3 4">DSM 803</strain>
    </source>
</reference>
<keyword evidence="2" id="KW-1133">Transmembrane helix</keyword>
<sequence>MDPKHDAPTEFIPRVPDPPVRRRGTRWLAVALVVAVLTVGSGIVATRHWADARPVAGDPEVVATTPIVRRDLSTTRTLPGSIGYGPARPLAGHLAATVTWLPRAGTTVKRGGQLFRADDRPVVLFYGSIPMYRDIAGPNLVGRDVRVVADNLRALGYPVGRQPSPGERVTPRSPARNSTDGDDRATGAAGAAAAPHRVRSGEGVLTPALVVAIKRWQTDLGVPATGTIPVGHVEVASGAVRVDAVTGQPGDPAETPLMSVTSVRKVITVGAELTDAASIKRGDRVEVGLPDDRKVPARVVSVGRDLVVSDSGIASGPPLLTVTVAVDKPQAIADLDSGEVQVHVTGRTAVDVLVAPVEALVALREGGYAVQAPGGLVAVRTGMFADGWVEITGDGLTEGTEVVVPA</sequence>
<name>A0A136PYH6_9ACTN</name>
<evidence type="ECO:0008006" key="5">
    <source>
        <dbReference type="Google" id="ProtNLM"/>
    </source>
</evidence>
<keyword evidence="2" id="KW-0472">Membrane</keyword>
<feature type="transmembrane region" description="Helical" evidence="2">
    <location>
        <begin position="27"/>
        <end position="45"/>
    </location>
</feature>
<evidence type="ECO:0000256" key="1">
    <source>
        <dbReference type="SAM" id="MobiDB-lite"/>
    </source>
</evidence>